<evidence type="ECO:0000313" key="9">
    <source>
        <dbReference type="EMBL" id="CAG7615214.1"/>
    </source>
</evidence>
<feature type="binding site" evidence="7">
    <location>
        <position position="142"/>
    </location>
    <ligand>
        <name>a 1,2-diacyl-sn-glycero-3-phospho-(1'-sn-glycerol)</name>
        <dbReference type="ChEBI" id="CHEBI:64716"/>
    </ligand>
</feature>
<comment type="subcellular location">
    <subcellularLocation>
        <location evidence="7">Cell membrane</location>
        <topology evidence="7">Multi-pass membrane protein</topology>
    </subcellularLocation>
</comment>
<keyword evidence="2 7" id="KW-1003">Cell membrane</keyword>
<evidence type="ECO:0000256" key="3">
    <source>
        <dbReference type="ARBA" id="ARBA00022679"/>
    </source>
</evidence>
<evidence type="ECO:0000256" key="4">
    <source>
        <dbReference type="ARBA" id="ARBA00022692"/>
    </source>
</evidence>
<protein>
    <recommendedName>
        <fullName evidence="7">Phosphatidylglycerol--prolipoprotein diacylglyceryl transferase</fullName>
        <ecNumber evidence="7">2.5.1.145</ecNumber>
    </recommendedName>
</protein>
<feature type="transmembrane region" description="Helical" evidence="7">
    <location>
        <begin position="92"/>
        <end position="114"/>
    </location>
</feature>
<organism evidence="9 10">
    <name type="scientific">Leucobacter soli</name>
    <dbReference type="NCBI Taxonomy" id="2812850"/>
    <lineage>
        <taxon>Bacteria</taxon>
        <taxon>Bacillati</taxon>
        <taxon>Actinomycetota</taxon>
        <taxon>Actinomycetes</taxon>
        <taxon>Micrococcales</taxon>
        <taxon>Microbacteriaceae</taxon>
        <taxon>Leucobacter</taxon>
    </lineage>
</organism>
<comment type="similarity">
    <text evidence="1 7">Belongs to the Lgt family.</text>
</comment>
<feature type="transmembrane region" description="Helical" evidence="7">
    <location>
        <begin position="210"/>
        <end position="228"/>
    </location>
</feature>
<keyword evidence="3 7" id="KW-0808">Transferase</keyword>
<dbReference type="PROSITE" id="PS01311">
    <property type="entry name" value="LGT"/>
    <property type="match status" value="1"/>
</dbReference>
<evidence type="ECO:0000256" key="5">
    <source>
        <dbReference type="ARBA" id="ARBA00022989"/>
    </source>
</evidence>
<evidence type="ECO:0000256" key="2">
    <source>
        <dbReference type="ARBA" id="ARBA00022475"/>
    </source>
</evidence>
<dbReference type="GO" id="GO:0005886">
    <property type="term" value="C:plasma membrane"/>
    <property type="evidence" value="ECO:0007669"/>
    <property type="project" value="UniProtKB-SubCell"/>
</dbReference>
<dbReference type="InterPro" id="IPR001640">
    <property type="entry name" value="Lgt"/>
</dbReference>
<feature type="transmembrane region" description="Helical" evidence="7">
    <location>
        <begin position="121"/>
        <end position="141"/>
    </location>
</feature>
<keyword evidence="6 7" id="KW-0472">Membrane</keyword>
<keyword evidence="4 7" id="KW-0812">Transmembrane</keyword>
<comment type="pathway">
    <text evidence="7">Protein modification; lipoprotein biosynthesis (diacylglyceryl transfer).</text>
</comment>
<dbReference type="RefSeq" id="WP_218115729.1">
    <property type="nucleotide sequence ID" value="NZ_CAJVAP010000021.1"/>
</dbReference>
<feature type="transmembrane region" description="Helical" evidence="7">
    <location>
        <begin position="53"/>
        <end position="72"/>
    </location>
</feature>
<keyword evidence="5 7" id="KW-1133">Transmembrane helix</keyword>
<proteinExistence type="inferred from homology"/>
<evidence type="ECO:0000256" key="6">
    <source>
        <dbReference type="ARBA" id="ARBA00023136"/>
    </source>
</evidence>
<comment type="catalytic activity">
    <reaction evidence="7">
        <text>L-cysteinyl-[prolipoprotein] + a 1,2-diacyl-sn-glycero-3-phospho-(1'-sn-glycerol) = an S-1,2-diacyl-sn-glyceryl-L-cysteinyl-[prolipoprotein] + sn-glycerol 1-phosphate + H(+)</text>
        <dbReference type="Rhea" id="RHEA:56712"/>
        <dbReference type="Rhea" id="RHEA-COMP:14679"/>
        <dbReference type="Rhea" id="RHEA-COMP:14680"/>
        <dbReference type="ChEBI" id="CHEBI:15378"/>
        <dbReference type="ChEBI" id="CHEBI:29950"/>
        <dbReference type="ChEBI" id="CHEBI:57685"/>
        <dbReference type="ChEBI" id="CHEBI:64716"/>
        <dbReference type="ChEBI" id="CHEBI:140658"/>
        <dbReference type="EC" id="2.5.1.145"/>
    </reaction>
</comment>
<feature type="transmembrane region" description="Helical" evidence="7">
    <location>
        <begin position="240"/>
        <end position="262"/>
    </location>
</feature>
<evidence type="ECO:0000313" key="10">
    <source>
        <dbReference type="Proteomes" id="UP000693892"/>
    </source>
</evidence>
<dbReference type="PANTHER" id="PTHR30589">
    <property type="entry name" value="PROLIPOPROTEIN DIACYLGLYCERYL TRANSFERASE"/>
    <property type="match status" value="1"/>
</dbReference>
<dbReference type="NCBIfam" id="TIGR00544">
    <property type="entry name" value="lgt"/>
    <property type="match status" value="1"/>
</dbReference>
<dbReference type="AlphaFoldDB" id="A0A916JY91"/>
<gene>
    <name evidence="7 9" type="primary">lgt</name>
    <name evidence="9" type="ORF">LEUCIP111803_01855</name>
</gene>
<feature type="transmembrane region" description="Helical" evidence="7">
    <location>
        <begin position="22"/>
        <end position="41"/>
    </location>
</feature>
<dbReference type="GO" id="GO:0042158">
    <property type="term" value="P:lipoprotein biosynthetic process"/>
    <property type="evidence" value="ECO:0007669"/>
    <property type="project" value="UniProtKB-UniRule"/>
</dbReference>
<accession>A0A916JY91</accession>
<evidence type="ECO:0000256" key="1">
    <source>
        <dbReference type="ARBA" id="ARBA00007150"/>
    </source>
</evidence>
<comment type="caution">
    <text evidence="9">The sequence shown here is derived from an EMBL/GenBank/DDBJ whole genome shotgun (WGS) entry which is preliminary data.</text>
</comment>
<keyword evidence="10" id="KW-1185">Reference proteome</keyword>
<feature type="transmembrane region" description="Helical" evidence="7">
    <location>
        <begin position="185"/>
        <end position="203"/>
    </location>
</feature>
<reference evidence="9" key="1">
    <citation type="submission" date="2021-06" db="EMBL/GenBank/DDBJ databases">
        <authorList>
            <person name="Criscuolo A."/>
        </authorList>
    </citation>
    <scope>NUCLEOTIDE SEQUENCE</scope>
    <source>
        <strain evidence="9">CIP111803</strain>
    </source>
</reference>
<dbReference type="EMBL" id="CAJVAP010000021">
    <property type="protein sequence ID" value="CAG7615214.1"/>
    <property type="molecule type" value="Genomic_DNA"/>
</dbReference>
<evidence type="ECO:0000256" key="7">
    <source>
        <dbReference type="HAMAP-Rule" id="MF_01147"/>
    </source>
</evidence>
<feature type="compositionally biased region" description="Basic and acidic residues" evidence="8">
    <location>
        <begin position="329"/>
        <end position="342"/>
    </location>
</feature>
<evidence type="ECO:0000256" key="8">
    <source>
        <dbReference type="SAM" id="MobiDB-lite"/>
    </source>
</evidence>
<dbReference type="EC" id="2.5.1.145" evidence="7"/>
<comment type="function">
    <text evidence="7">Catalyzes the transfer of the diacylglyceryl group from phosphatidylglycerol to the sulfhydryl group of the N-terminal cysteine of a prolipoprotein, the first step in the formation of mature lipoproteins.</text>
</comment>
<dbReference type="GO" id="GO:0008961">
    <property type="term" value="F:phosphatidylglycerol-prolipoprotein diacylglyceryl transferase activity"/>
    <property type="evidence" value="ECO:0007669"/>
    <property type="project" value="UniProtKB-UniRule"/>
</dbReference>
<name>A0A916JY91_9MICO</name>
<dbReference type="Proteomes" id="UP000693892">
    <property type="component" value="Unassembled WGS sequence"/>
</dbReference>
<feature type="region of interest" description="Disordered" evidence="8">
    <location>
        <begin position="302"/>
        <end position="342"/>
    </location>
</feature>
<dbReference type="Pfam" id="PF01790">
    <property type="entry name" value="LGT"/>
    <property type="match status" value="1"/>
</dbReference>
<dbReference type="PANTHER" id="PTHR30589:SF0">
    <property type="entry name" value="PHOSPHATIDYLGLYCEROL--PROLIPOPROTEIN DIACYLGLYCERYL TRANSFERASE"/>
    <property type="match status" value="1"/>
</dbReference>
<dbReference type="HAMAP" id="MF_01147">
    <property type="entry name" value="Lgt"/>
    <property type="match status" value="1"/>
</dbReference>
<sequence length="342" mass="37508">MILPLSIPSPETQFLQIGPLRIYFYALCILTGIIIAAIWTGRRLTRRGGENGVVIDFAVWAVVLGIIGARLYHVLTHWGDYFGAGKNPLEIFAFWNGGIAIFGSLLGGAAGVLIASRITGIRFWSFADALVPGLLLAQAAGRFGNWFNHELFGGPTSLPWGLEIESTNPAFPIGLPEGTLFHPTFLYEILWNVLGVAVLLAIEFKWRPRWGVFFGMYLIWYGVGRFFVEGMRVDPSLLVLGLRTNQFTALLAILLGLAIILVQRRRHVGLETSIYLPGRRNPRNAIDELTADPDEYFHVLGADRSATEDPDAEDAGADRSDVDADAAGGEEKISVPEGQEKG</sequence>